<accession>A0AAV4S9J9</accession>
<dbReference type="EMBL" id="BPLQ01007267">
    <property type="protein sequence ID" value="GIY29075.1"/>
    <property type="molecule type" value="Genomic_DNA"/>
</dbReference>
<gene>
    <name evidence="2" type="ORF">CDAR_47261</name>
</gene>
<comment type="caution">
    <text evidence="2">The sequence shown here is derived from an EMBL/GenBank/DDBJ whole genome shotgun (WGS) entry which is preliminary data.</text>
</comment>
<organism evidence="2 3">
    <name type="scientific">Caerostris darwini</name>
    <dbReference type="NCBI Taxonomy" id="1538125"/>
    <lineage>
        <taxon>Eukaryota</taxon>
        <taxon>Metazoa</taxon>
        <taxon>Ecdysozoa</taxon>
        <taxon>Arthropoda</taxon>
        <taxon>Chelicerata</taxon>
        <taxon>Arachnida</taxon>
        <taxon>Araneae</taxon>
        <taxon>Araneomorphae</taxon>
        <taxon>Entelegynae</taxon>
        <taxon>Araneoidea</taxon>
        <taxon>Araneidae</taxon>
        <taxon>Caerostris</taxon>
    </lineage>
</organism>
<evidence type="ECO:0000256" key="1">
    <source>
        <dbReference type="SAM" id="MobiDB-lite"/>
    </source>
</evidence>
<evidence type="ECO:0000313" key="2">
    <source>
        <dbReference type="EMBL" id="GIY29075.1"/>
    </source>
</evidence>
<keyword evidence="3" id="KW-1185">Reference proteome</keyword>
<sequence>MADCVLHRPPLCFDMVAHHHQTLYIRSALSRALPVPAPLIHQLMSHKFQQAFKDTHFKPRKPMSQGSYADDRMAPGRPLKNYQRNVRSPALGSRVSYGSTNDCVQ</sequence>
<proteinExistence type="predicted"/>
<reference evidence="2 3" key="1">
    <citation type="submission" date="2021-06" db="EMBL/GenBank/DDBJ databases">
        <title>Caerostris darwini draft genome.</title>
        <authorList>
            <person name="Kono N."/>
            <person name="Arakawa K."/>
        </authorList>
    </citation>
    <scope>NUCLEOTIDE SEQUENCE [LARGE SCALE GENOMIC DNA]</scope>
</reference>
<protein>
    <submittedName>
        <fullName evidence="2">Uncharacterized protein</fullName>
    </submittedName>
</protein>
<dbReference type="Proteomes" id="UP001054837">
    <property type="component" value="Unassembled WGS sequence"/>
</dbReference>
<dbReference type="AlphaFoldDB" id="A0AAV4S9J9"/>
<name>A0AAV4S9J9_9ARAC</name>
<feature type="region of interest" description="Disordered" evidence="1">
    <location>
        <begin position="55"/>
        <end position="85"/>
    </location>
</feature>
<evidence type="ECO:0000313" key="3">
    <source>
        <dbReference type="Proteomes" id="UP001054837"/>
    </source>
</evidence>